<protein>
    <recommendedName>
        <fullName evidence="2">Phosphodiester glycosidase domain-containing protein</fullName>
    </recommendedName>
</protein>
<feature type="signal peptide" evidence="1">
    <location>
        <begin position="1"/>
        <end position="20"/>
    </location>
</feature>
<dbReference type="eggNOG" id="COG4632">
    <property type="taxonomic scope" value="Bacteria"/>
</dbReference>
<dbReference type="PANTHER" id="PTHR40446">
    <property type="entry name" value="N-ACETYLGLUCOSAMINE-1-PHOSPHODIESTER ALPHA-N-ACETYLGLUCOSAMINIDASE"/>
    <property type="match status" value="1"/>
</dbReference>
<dbReference type="Pfam" id="PF09992">
    <property type="entry name" value="NAGPA"/>
    <property type="match status" value="1"/>
</dbReference>
<keyword evidence="4" id="KW-1185">Reference proteome</keyword>
<dbReference type="PANTHER" id="PTHR40446:SF2">
    <property type="entry name" value="N-ACETYLGLUCOSAMINE-1-PHOSPHODIESTER ALPHA-N-ACETYLGLUCOSAMINIDASE"/>
    <property type="match status" value="1"/>
</dbReference>
<feature type="chain" id="PRO_5004788378" description="Phosphodiester glycosidase domain-containing protein" evidence="1">
    <location>
        <begin position="21"/>
        <end position="285"/>
    </location>
</feature>
<dbReference type="STRING" id="929713.NIASO_10610"/>
<sequence>MVKGTALLLWVMVCSSPAASGQDTDSLYFVKPAWKKEKVAKGVFLVNRQFFNKSLFGSNQYISYVIIKNKKRKNGFNIAAEAKELKTTEAFARAAGATAAVNGNFFYVDKGGSEDYVKVNGTVISKNTTPENGRMLFHQTAGVLINKGRLQIQKGGTAPGWPDSCRAGSVLASGPLLLINGKKEALANIAFSLNRHPRTAVGSTAKGKIILLVADGRNTNAAGLNLEELAKIMRWLGCVDAVNFDGGGSSTLWLKNKGVVNHPSDNKKWDHGGQRKVANILYYKK</sequence>
<dbReference type="AlphaFoldDB" id="W0EXI1"/>
<name>W0EXI1_9BACT</name>
<evidence type="ECO:0000256" key="1">
    <source>
        <dbReference type="SAM" id="SignalP"/>
    </source>
</evidence>
<dbReference type="KEGG" id="nso:NIASO_10610"/>
<accession>W0EXI1</accession>
<evidence type="ECO:0000259" key="2">
    <source>
        <dbReference type="Pfam" id="PF09992"/>
    </source>
</evidence>
<proteinExistence type="predicted"/>
<dbReference type="HOGENOM" id="CLU_070518_0_0_10"/>
<dbReference type="EMBL" id="CP007035">
    <property type="protein sequence ID" value="AHF15482.1"/>
    <property type="molecule type" value="Genomic_DNA"/>
</dbReference>
<evidence type="ECO:0000313" key="3">
    <source>
        <dbReference type="EMBL" id="AHF15482.1"/>
    </source>
</evidence>
<dbReference type="InterPro" id="IPR018711">
    <property type="entry name" value="NAGPA"/>
</dbReference>
<organism evidence="3 4">
    <name type="scientific">Niabella soli DSM 19437</name>
    <dbReference type="NCBI Taxonomy" id="929713"/>
    <lineage>
        <taxon>Bacteria</taxon>
        <taxon>Pseudomonadati</taxon>
        <taxon>Bacteroidota</taxon>
        <taxon>Chitinophagia</taxon>
        <taxon>Chitinophagales</taxon>
        <taxon>Chitinophagaceae</taxon>
        <taxon>Niabella</taxon>
    </lineage>
</organism>
<reference evidence="3 4" key="1">
    <citation type="submission" date="2013-12" db="EMBL/GenBank/DDBJ databases">
        <authorList>
            <consortium name="DOE Joint Genome Institute"/>
            <person name="Eisen J."/>
            <person name="Huntemann M."/>
            <person name="Han J."/>
            <person name="Chen A."/>
            <person name="Kyrpides N."/>
            <person name="Mavromatis K."/>
            <person name="Markowitz V."/>
            <person name="Palaniappan K."/>
            <person name="Ivanova N."/>
            <person name="Schaumberg A."/>
            <person name="Pati A."/>
            <person name="Liolios K."/>
            <person name="Nordberg H.P."/>
            <person name="Cantor M.N."/>
            <person name="Hua S.X."/>
            <person name="Woyke T."/>
        </authorList>
    </citation>
    <scope>NUCLEOTIDE SEQUENCE [LARGE SCALE GENOMIC DNA]</scope>
    <source>
        <strain evidence="4">DSM 19437</strain>
    </source>
</reference>
<dbReference type="Proteomes" id="UP000003586">
    <property type="component" value="Chromosome"/>
</dbReference>
<keyword evidence="1" id="KW-0732">Signal</keyword>
<feature type="domain" description="Phosphodiester glycosidase" evidence="2">
    <location>
        <begin position="96"/>
        <end position="282"/>
    </location>
</feature>
<gene>
    <name evidence="3" type="ORF">NIASO_10610</name>
</gene>
<evidence type="ECO:0000313" key="4">
    <source>
        <dbReference type="Proteomes" id="UP000003586"/>
    </source>
</evidence>